<keyword evidence="3" id="KW-1185">Reference proteome</keyword>
<feature type="compositionally biased region" description="Polar residues" evidence="1">
    <location>
        <begin position="512"/>
        <end position="522"/>
    </location>
</feature>
<evidence type="ECO:0000313" key="3">
    <source>
        <dbReference type="Proteomes" id="UP001152795"/>
    </source>
</evidence>
<dbReference type="Proteomes" id="UP001152795">
    <property type="component" value="Unassembled WGS sequence"/>
</dbReference>
<feature type="compositionally biased region" description="Low complexity" evidence="1">
    <location>
        <begin position="243"/>
        <end position="268"/>
    </location>
</feature>
<name>A0A6S7JFM0_PARCT</name>
<feature type="compositionally biased region" description="Basic residues" evidence="1">
    <location>
        <begin position="163"/>
        <end position="172"/>
    </location>
</feature>
<feature type="region of interest" description="Disordered" evidence="1">
    <location>
        <begin position="191"/>
        <end position="268"/>
    </location>
</feature>
<proteinExistence type="predicted"/>
<evidence type="ECO:0000256" key="1">
    <source>
        <dbReference type="SAM" id="MobiDB-lite"/>
    </source>
</evidence>
<protein>
    <submittedName>
        <fullName evidence="2">Uncharacterized protein</fullName>
    </submittedName>
</protein>
<organism evidence="2 3">
    <name type="scientific">Paramuricea clavata</name>
    <name type="common">Red gorgonian</name>
    <name type="synonym">Violescent sea-whip</name>
    <dbReference type="NCBI Taxonomy" id="317549"/>
    <lineage>
        <taxon>Eukaryota</taxon>
        <taxon>Metazoa</taxon>
        <taxon>Cnidaria</taxon>
        <taxon>Anthozoa</taxon>
        <taxon>Octocorallia</taxon>
        <taxon>Malacalcyonacea</taxon>
        <taxon>Plexauridae</taxon>
        <taxon>Paramuricea</taxon>
    </lineage>
</organism>
<gene>
    <name evidence="2" type="ORF">PACLA_8A084975</name>
</gene>
<feature type="region of interest" description="Disordered" evidence="1">
    <location>
        <begin position="25"/>
        <end position="49"/>
    </location>
</feature>
<feature type="region of interest" description="Disordered" evidence="1">
    <location>
        <begin position="146"/>
        <end position="172"/>
    </location>
</feature>
<sequence length="700" mass="78092">MRKCMRESIGMSLCDFFPMKKRKLCKTPNGPSRRSASTLGKLGKSSDLAPSAGENGIEILWDNNSPSPTTTIALAGKRRRKQNTTRAEETPVTDVSFVVQKLSENTSPVVDQGHSALLEMWINKEDQKKNGHACDEEFTSPPFRQTRYKKTTSPLSTPLIQRRTSKRQSRRATRQFMLEIRQLVDEIQKNDLSGSSQSQKEIQCKISDDRPQVKRAKTNDKSAKKVTPVTQSLTNQPCNTKLTSTTIPGTSISGPSTTSSGPGTTISGPNTTISELLHDSFEWTEDDMDELILTCRLSSSGKGSLTVPDPPRPQCGASPSQVIFVPETQLTQMPSRTTRTETQMQPTQILFHEEKSKLNTNEVVLNTNHSAEHAQEVPEQKDLVDKWEFNFDEDDSLLASAAQEFELSQEAITAKPKCSPKKQDIEGKQFDKVPTAKTNSTSLLGEGNFAKMTSSNKGIVDVSSSNVATPRTKTKLSLRRTTPKAATLFDTRANENRYPRNNVRTQLRTNQGASSPLQNIPRNLSYPPEKPSRLQTNLEISKETCSKQTTAAKNYSSVHNIVKECKPNFIDSNVKTSVSKERKSSLLQGQNSSVKQNNKVQENELDFLLCEDNFAALLDDFNFDDVLTEAMTQAPTKTPATTNFPKPCNNNSAPKLTTVSQKKYSKDEIERKRLEAQRRRLAKVKQKNSTQFSFARISKR</sequence>
<feature type="compositionally biased region" description="Polar residues" evidence="1">
    <location>
        <begin position="191"/>
        <end position="201"/>
    </location>
</feature>
<feature type="region of interest" description="Disordered" evidence="1">
    <location>
        <begin position="512"/>
        <end position="532"/>
    </location>
</feature>
<evidence type="ECO:0000313" key="2">
    <source>
        <dbReference type="EMBL" id="CAB4029588.1"/>
    </source>
</evidence>
<feature type="region of interest" description="Disordered" evidence="1">
    <location>
        <begin position="680"/>
        <end position="700"/>
    </location>
</feature>
<feature type="compositionally biased region" description="Basic and acidic residues" evidence="1">
    <location>
        <begin position="202"/>
        <end position="223"/>
    </location>
</feature>
<comment type="caution">
    <text evidence="2">The sequence shown here is derived from an EMBL/GenBank/DDBJ whole genome shotgun (WGS) entry which is preliminary data.</text>
</comment>
<dbReference type="AlphaFoldDB" id="A0A6S7JFM0"/>
<accession>A0A6S7JFM0</accession>
<feature type="compositionally biased region" description="Polar residues" evidence="1">
    <location>
        <begin position="29"/>
        <end position="38"/>
    </location>
</feature>
<dbReference type="OrthoDB" id="5990465at2759"/>
<dbReference type="EMBL" id="CACRXK020016273">
    <property type="protein sequence ID" value="CAB4029588.1"/>
    <property type="molecule type" value="Genomic_DNA"/>
</dbReference>
<feature type="compositionally biased region" description="Polar residues" evidence="1">
    <location>
        <begin position="228"/>
        <end position="242"/>
    </location>
</feature>
<reference evidence="2" key="1">
    <citation type="submission" date="2020-04" db="EMBL/GenBank/DDBJ databases">
        <authorList>
            <person name="Alioto T."/>
            <person name="Alioto T."/>
            <person name="Gomez Garrido J."/>
        </authorList>
    </citation>
    <scope>NUCLEOTIDE SEQUENCE</scope>
    <source>
        <strain evidence="2">A484AB</strain>
    </source>
</reference>